<keyword evidence="1" id="KW-1133">Transmembrane helix</keyword>
<protein>
    <recommendedName>
        <fullName evidence="3">Holin</fullName>
    </recommendedName>
</protein>
<accession>X1MPG6</accession>
<evidence type="ECO:0008006" key="3">
    <source>
        <dbReference type="Google" id="ProtNLM"/>
    </source>
</evidence>
<reference evidence="2" key="1">
    <citation type="journal article" date="2014" name="Front. Microbiol.">
        <title>High frequency of phylogenetically diverse reductive dehalogenase-homologous genes in deep subseafloor sedimentary metagenomes.</title>
        <authorList>
            <person name="Kawai M."/>
            <person name="Futagami T."/>
            <person name="Toyoda A."/>
            <person name="Takaki Y."/>
            <person name="Nishi S."/>
            <person name="Hori S."/>
            <person name="Arai W."/>
            <person name="Tsubouchi T."/>
            <person name="Morono Y."/>
            <person name="Uchiyama I."/>
            <person name="Ito T."/>
            <person name="Fujiyama A."/>
            <person name="Inagaki F."/>
            <person name="Takami H."/>
        </authorList>
    </citation>
    <scope>NUCLEOTIDE SEQUENCE</scope>
    <source>
        <strain evidence="2">Expedition CK06-06</strain>
    </source>
</reference>
<name>X1MPG6_9ZZZZ</name>
<evidence type="ECO:0000313" key="2">
    <source>
        <dbReference type="EMBL" id="GAI33517.1"/>
    </source>
</evidence>
<dbReference type="AlphaFoldDB" id="X1MPG6"/>
<comment type="caution">
    <text evidence="2">The sequence shown here is derived from an EMBL/GenBank/DDBJ whole genome shotgun (WGS) entry which is preliminary data.</text>
</comment>
<feature type="transmembrane region" description="Helical" evidence="1">
    <location>
        <begin position="41"/>
        <end position="60"/>
    </location>
</feature>
<dbReference type="EMBL" id="BARV01029703">
    <property type="protein sequence ID" value="GAI33517.1"/>
    <property type="molecule type" value="Genomic_DNA"/>
</dbReference>
<feature type="transmembrane region" description="Helical" evidence="1">
    <location>
        <begin position="12"/>
        <end position="29"/>
    </location>
</feature>
<keyword evidence="1" id="KW-0812">Transmembrane</keyword>
<organism evidence="2">
    <name type="scientific">marine sediment metagenome</name>
    <dbReference type="NCBI Taxonomy" id="412755"/>
    <lineage>
        <taxon>unclassified sequences</taxon>
        <taxon>metagenomes</taxon>
        <taxon>ecological metagenomes</taxon>
    </lineage>
</organism>
<gene>
    <name evidence="2" type="ORF">S06H3_47300</name>
</gene>
<sequence>MPTVVLDFQSLIALATVAFVVTRLVDALVKPIWEKLNLDKFWLLYVSLSLGGVLTWFTKLNVLPIFSAELEVLGRVVTCLAGGLGPSFIFDLWVDQPEPPQE</sequence>
<keyword evidence="1" id="KW-0472">Membrane</keyword>
<proteinExistence type="predicted"/>
<evidence type="ECO:0000256" key="1">
    <source>
        <dbReference type="SAM" id="Phobius"/>
    </source>
</evidence>